<dbReference type="PANTHER" id="PTHR30461">
    <property type="entry name" value="DNA-INVERTASE FROM LAMBDOID PROPHAGE"/>
    <property type="match status" value="1"/>
</dbReference>
<accession>A0A1H8D4V8</accession>
<dbReference type="SMART" id="SM00857">
    <property type="entry name" value="Resolvase"/>
    <property type="match status" value="1"/>
</dbReference>
<keyword evidence="8" id="KW-1185">Reference proteome</keyword>
<dbReference type="AlphaFoldDB" id="A0A1H8D4V8"/>
<dbReference type="GO" id="GO:0000150">
    <property type="term" value="F:DNA strand exchange activity"/>
    <property type="evidence" value="ECO:0007669"/>
    <property type="project" value="InterPro"/>
</dbReference>
<evidence type="ECO:0000313" key="8">
    <source>
        <dbReference type="Proteomes" id="UP000199372"/>
    </source>
</evidence>
<organism evidence="7 8">
    <name type="scientific">Palleronia pelagia</name>
    <dbReference type="NCBI Taxonomy" id="387096"/>
    <lineage>
        <taxon>Bacteria</taxon>
        <taxon>Pseudomonadati</taxon>
        <taxon>Pseudomonadota</taxon>
        <taxon>Alphaproteobacteria</taxon>
        <taxon>Rhodobacterales</taxon>
        <taxon>Roseobacteraceae</taxon>
        <taxon>Palleronia</taxon>
    </lineage>
</organism>
<protein>
    <submittedName>
        <fullName evidence="7">Site-specific DNA recombinase</fullName>
    </submittedName>
</protein>
<dbReference type="EMBL" id="FOCM01000002">
    <property type="protein sequence ID" value="SEN01527.1"/>
    <property type="molecule type" value="Genomic_DNA"/>
</dbReference>
<evidence type="ECO:0000256" key="2">
    <source>
        <dbReference type="ARBA" id="ARBA00022908"/>
    </source>
</evidence>
<dbReference type="InterPro" id="IPR006120">
    <property type="entry name" value="Resolvase_HTH_dom"/>
</dbReference>
<dbReference type="Pfam" id="PF00239">
    <property type="entry name" value="Resolvase"/>
    <property type="match status" value="1"/>
</dbReference>
<feature type="active site" description="O-(5'-phospho-DNA)-serine intermediate" evidence="5">
    <location>
        <position position="9"/>
    </location>
</feature>
<evidence type="ECO:0000259" key="6">
    <source>
        <dbReference type="PROSITE" id="PS51736"/>
    </source>
</evidence>
<dbReference type="PANTHER" id="PTHR30461:SF26">
    <property type="entry name" value="RESOLVASE HOMOLOG YNEB"/>
    <property type="match status" value="1"/>
</dbReference>
<dbReference type="PROSITE" id="PS51736">
    <property type="entry name" value="RECOMBINASES_3"/>
    <property type="match status" value="1"/>
</dbReference>
<name>A0A1H8D4V8_9RHOB</name>
<evidence type="ECO:0000256" key="1">
    <source>
        <dbReference type="ARBA" id="ARBA00009913"/>
    </source>
</evidence>
<dbReference type="Gene3D" id="1.10.10.60">
    <property type="entry name" value="Homeodomain-like"/>
    <property type="match status" value="1"/>
</dbReference>
<dbReference type="OrthoDB" id="2290206at2"/>
<dbReference type="SUPFAM" id="SSF53041">
    <property type="entry name" value="Resolvase-like"/>
    <property type="match status" value="1"/>
</dbReference>
<dbReference type="GO" id="GO:0015074">
    <property type="term" value="P:DNA integration"/>
    <property type="evidence" value="ECO:0007669"/>
    <property type="project" value="UniProtKB-KW"/>
</dbReference>
<reference evidence="8" key="1">
    <citation type="submission" date="2016-10" db="EMBL/GenBank/DDBJ databases">
        <authorList>
            <person name="Varghese N."/>
            <person name="Submissions S."/>
        </authorList>
    </citation>
    <scope>NUCLEOTIDE SEQUENCE [LARGE SCALE GENOMIC DNA]</scope>
    <source>
        <strain evidence="8">DSM 26893</strain>
    </source>
</reference>
<dbReference type="Gene3D" id="3.40.50.1390">
    <property type="entry name" value="Resolvase, N-terminal catalytic domain"/>
    <property type="match status" value="1"/>
</dbReference>
<dbReference type="InterPro" id="IPR036162">
    <property type="entry name" value="Resolvase-like_N_sf"/>
</dbReference>
<dbReference type="GO" id="GO:0003677">
    <property type="term" value="F:DNA binding"/>
    <property type="evidence" value="ECO:0007669"/>
    <property type="project" value="UniProtKB-KW"/>
</dbReference>
<dbReference type="InterPro" id="IPR050639">
    <property type="entry name" value="SSR_resolvase"/>
</dbReference>
<proteinExistence type="inferred from homology"/>
<dbReference type="PROSITE" id="PS00398">
    <property type="entry name" value="RECOMBINASES_2"/>
    <property type="match status" value="1"/>
</dbReference>
<dbReference type="Pfam" id="PF02796">
    <property type="entry name" value="HTH_7"/>
    <property type="match status" value="1"/>
</dbReference>
<keyword evidence="4" id="KW-0233">DNA recombination</keyword>
<dbReference type="RefSeq" id="WP_091844535.1">
    <property type="nucleotide sequence ID" value="NZ_FOCM01000002.1"/>
</dbReference>
<dbReference type="CDD" id="cd03768">
    <property type="entry name" value="SR_ResInv"/>
    <property type="match status" value="1"/>
</dbReference>
<dbReference type="Proteomes" id="UP000199372">
    <property type="component" value="Unassembled WGS sequence"/>
</dbReference>
<evidence type="ECO:0000256" key="4">
    <source>
        <dbReference type="ARBA" id="ARBA00023172"/>
    </source>
</evidence>
<comment type="similarity">
    <text evidence="1">Belongs to the site-specific recombinase resolvase family.</text>
</comment>
<evidence type="ECO:0000256" key="5">
    <source>
        <dbReference type="PIRSR" id="PIRSR606118-50"/>
    </source>
</evidence>
<evidence type="ECO:0000313" key="7">
    <source>
        <dbReference type="EMBL" id="SEN01527.1"/>
    </source>
</evidence>
<feature type="domain" description="Resolvase/invertase-type recombinase catalytic" evidence="6">
    <location>
        <begin position="1"/>
        <end position="138"/>
    </location>
</feature>
<gene>
    <name evidence="7" type="ORF">SAMN04488011_102178</name>
</gene>
<dbReference type="InterPro" id="IPR006118">
    <property type="entry name" value="Recombinase_CS"/>
</dbReference>
<keyword evidence="2" id="KW-0229">DNA integration</keyword>
<evidence type="ECO:0000256" key="3">
    <source>
        <dbReference type="ARBA" id="ARBA00023125"/>
    </source>
</evidence>
<dbReference type="InterPro" id="IPR009057">
    <property type="entry name" value="Homeodomain-like_sf"/>
</dbReference>
<dbReference type="InterPro" id="IPR006119">
    <property type="entry name" value="Resolv_N"/>
</dbReference>
<keyword evidence="3" id="KW-0238">DNA-binding</keyword>
<sequence>MLVGYARTSTVEQGAGLEAQIRDLKSHRCDEVYQEQVSSVGERQQLEAAIRSLRQGDKLVVCKLDRLARSVRHLGELLETLETKGAGLVILSMGGQQVDTTTATGRMMLNVMASVAQFEREMMLERQKEGIAKAKAEGKYTGRKPTAMAKAESVKALLASGMSKAKVCEQVGISRASLYRILQASAA</sequence>
<dbReference type="SUPFAM" id="SSF46689">
    <property type="entry name" value="Homeodomain-like"/>
    <property type="match status" value="1"/>
</dbReference>